<sequence length="83" mass="9129">MALHVEDPQVGALADRLAAIKGVSTTEAVRQALQKELDSIQAPDEMSRRVREALEVVRALHAKHPPTGQVADKAWIDSLYEDD</sequence>
<dbReference type="RefSeq" id="WP_188850040.1">
    <property type="nucleotide sequence ID" value="NZ_BMJJ01000003.1"/>
</dbReference>
<comment type="caution">
    <text evidence="1">The sequence shown here is derived from an EMBL/GenBank/DDBJ whole genome shotgun (WGS) entry which is preliminary data.</text>
</comment>
<evidence type="ECO:0000313" key="1">
    <source>
        <dbReference type="EMBL" id="GGD13870.1"/>
    </source>
</evidence>
<dbReference type="EMBL" id="BMJJ01000003">
    <property type="protein sequence ID" value="GGD13870.1"/>
    <property type="molecule type" value="Genomic_DNA"/>
</dbReference>
<reference evidence="1" key="1">
    <citation type="journal article" date="2014" name="Int. J. Syst. Evol. Microbiol.">
        <title>Complete genome sequence of Corynebacterium casei LMG S-19264T (=DSM 44701T), isolated from a smear-ripened cheese.</title>
        <authorList>
            <consortium name="US DOE Joint Genome Institute (JGI-PGF)"/>
            <person name="Walter F."/>
            <person name="Albersmeier A."/>
            <person name="Kalinowski J."/>
            <person name="Ruckert C."/>
        </authorList>
    </citation>
    <scope>NUCLEOTIDE SEQUENCE</scope>
    <source>
        <strain evidence="1">CGMCC 1.15493</strain>
    </source>
</reference>
<evidence type="ECO:0000313" key="2">
    <source>
        <dbReference type="Proteomes" id="UP000613160"/>
    </source>
</evidence>
<dbReference type="Proteomes" id="UP000613160">
    <property type="component" value="Unassembled WGS sequence"/>
</dbReference>
<accession>A0A917D9L9</accession>
<dbReference type="Pfam" id="PF07704">
    <property type="entry name" value="PSK_trans_fac"/>
    <property type="match status" value="1"/>
</dbReference>
<organism evidence="1 2">
    <name type="scientific">Aureimonas glaciei</name>
    <dbReference type="NCBI Taxonomy" id="1776957"/>
    <lineage>
        <taxon>Bacteria</taxon>
        <taxon>Pseudomonadati</taxon>
        <taxon>Pseudomonadota</taxon>
        <taxon>Alphaproteobacteria</taxon>
        <taxon>Hyphomicrobiales</taxon>
        <taxon>Aurantimonadaceae</taxon>
        <taxon>Aureimonas</taxon>
    </lineage>
</organism>
<proteinExistence type="predicted"/>
<reference evidence="1" key="2">
    <citation type="submission" date="2020-09" db="EMBL/GenBank/DDBJ databases">
        <authorList>
            <person name="Sun Q."/>
            <person name="Zhou Y."/>
        </authorList>
    </citation>
    <scope>NUCLEOTIDE SEQUENCE</scope>
    <source>
        <strain evidence="1">CGMCC 1.15493</strain>
    </source>
</reference>
<evidence type="ECO:0008006" key="3">
    <source>
        <dbReference type="Google" id="ProtNLM"/>
    </source>
</evidence>
<dbReference type="InterPro" id="IPR011660">
    <property type="entry name" value="VapB-like"/>
</dbReference>
<name>A0A917D9L9_9HYPH</name>
<gene>
    <name evidence="1" type="ORF">GCM10011335_15800</name>
</gene>
<dbReference type="AlphaFoldDB" id="A0A917D9L9"/>
<keyword evidence="2" id="KW-1185">Reference proteome</keyword>
<protein>
    <recommendedName>
        <fullName evidence="3">Transcription factor</fullName>
    </recommendedName>
</protein>